<name>A0AAV4LI80_9BACL</name>
<feature type="transmembrane region" description="Helical" evidence="2">
    <location>
        <begin position="12"/>
        <end position="29"/>
    </location>
</feature>
<dbReference type="GO" id="GO:0016020">
    <property type="term" value="C:membrane"/>
    <property type="evidence" value="ECO:0007669"/>
    <property type="project" value="InterPro"/>
</dbReference>
<proteinExistence type="inferred from homology"/>
<keyword evidence="2" id="KW-1133">Transmembrane helix</keyword>
<dbReference type="InterPro" id="IPR003425">
    <property type="entry name" value="CCB3/YggT"/>
</dbReference>
<gene>
    <name evidence="3" type="primary">ylmG</name>
    <name evidence="3" type="ORF">DNHGIG_30170</name>
</gene>
<dbReference type="Pfam" id="PF02325">
    <property type="entry name" value="CCB3_YggT"/>
    <property type="match status" value="1"/>
</dbReference>
<reference evidence="3" key="1">
    <citation type="journal article" date="2023" name="Int. J. Syst. Evol. Microbiol.">
        <title>Collibacillus ludicampi gen. nov., sp. nov., a new soil bacterium of the family Alicyclobacillaceae.</title>
        <authorList>
            <person name="Jojima T."/>
            <person name="Ioku Y."/>
            <person name="Fukuta Y."/>
            <person name="Shirasaka N."/>
            <person name="Matsumura Y."/>
            <person name="Mori M."/>
        </authorList>
    </citation>
    <scope>NUCLEOTIDE SEQUENCE</scope>
    <source>
        <strain evidence="3">TP075</strain>
    </source>
</reference>
<organism evidence="3 4">
    <name type="scientific">Collibacillus ludicampi</name>
    <dbReference type="NCBI Taxonomy" id="2771369"/>
    <lineage>
        <taxon>Bacteria</taxon>
        <taxon>Bacillati</taxon>
        <taxon>Bacillota</taxon>
        <taxon>Bacilli</taxon>
        <taxon>Bacillales</taxon>
        <taxon>Alicyclobacillaceae</taxon>
        <taxon>Collibacillus</taxon>
    </lineage>
</organism>
<evidence type="ECO:0000313" key="4">
    <source>
        <dbReference type="Proteomes" id="UP001057291"/>
    </source>
</evidence>
<evidence type="ECO:0000256" key="2">
    <source>
        <dbReference type="SAM" id="Phobius"/>
    </source>
</evidence>
<evidence type="ECO:0000256" key="1">
    <source>
        <dbReference type="ARBA" id="ARBA00010894"/>
    </source>
</evidence>
<protein>
    <submittedName>
        <fullName evidence="3">Membrane protein YlmG</fullName>
    </submittedName>
</protein>
<keyword evidence="2" id="KW-0812">Transmembrane</keyword>
<feature type="transmembrane region" description="Helical" evidence="2">
    <location>
        <begin position="71"/>
        <end position="92"/>
    </location>
</feature>
<dbReference type="PANTHER" id="PTHR33219:SF14">
    <property type="entry name" value="PROTEIN COFACTOR ASSEMBLY OF COMPLEX C SUBUNIT B CCB3, CHLOROPLASTIC-RELATED"/>
    <property type="match status" value="1"/>
</dbReference>
<sequence>MEFYLFNLIRWILNIYYYILIARILMSWVPGMERTPIGGILYRLTEPYLSPFRRIIPPISFGGMGLDLSPIVAFLAYSFLEGGIFTVLRSLFHWVG</sequence>
<accession>A0AAV4LI80</accession>
<dbReference type="Proteomes" id="UP001057291">
    <property type="component" value="Unassembled WGS sequence"/>
</dbReference>
<dbReference type="PANTHER" id="PTHR33219">
    <property type="entry name" value="YLMG HOMOLOG PROTEIN 2, CHLOROPLASTIC"/>
    <property type="match status" value="1"/>
</dbReference>
<dbReference type="RefSeq" id="WP_282200439.1">
    <property type="nucleotide sequence ID" value="NZ_BOQE01000001.1"/>
</dbReference>
<evidence type="ECO:0000313" key="3">
    <source>
        <dbReference type="EMBL" id="GIM47468.1"/>
    </source>
</evidence>
<dbReference type="EMBL" id="BOQE01000001">
    <property type="protein sequence ID" value="GIM47468.1"/>
    <property type="molecule type" value="Genomic_DNA"/>
</dbReference>
<comment type="caution">
    <text evidence="3">The sequence shown here is derived from an EMBL/GenBank/DDBJ whole genome shotgun (WGS) entry which is preliminary data.</text>
</comment>
<comment type="similarity">
    <text evidence="1">Belongs to the YggT family.</text>
</comment>
<keyword evidence="2" id="KW-0472">Membrane</keyword>
<keyword evidence="4" id="KW-1185">Reference proteome</keyword>
<dbReference type="AlphaFoldDB" id="A0AAV4LI80"/>